<proteinExistence type="predicted"/>
<organism evidence="1 2">
    <name type="scientific">Novymonas esmeraldas</name>
    <dbReference type="NCBI Taxonomy" id="1808958"/>
    <lineage>
        <taxon>Eukaryota</taxon>
        <taxon>Discoba</taxon>
        <taxon>Euglenozoa</taxon>
        <taxon>Kinetoplastea</taxon>
        <taxon>Metakinetoplastina</taxon>
        <taxon>Trypanosomatida</taxon>
        <taxon>Trypanosomatidae</taxon>
        <taxon>Novymonas</taxon>
    </lineage>
</organism>
<dbReference type="EMBL" id="JAECZO010000028">
    <property type="protein sequence ID" value="KAK7202299.1"/>
    <property type="molecule type" value="Genomic_DNA"/>
</dbReference>
<protein>
    <submittedName>
        <fullName evidence="1">Uncharacterized protein</fullName>
    </submittedName>
</protein>
<name>A0AAW0F8X9_9TRYP</name>
<reference evidence="1 2" key="1">
    <citation type="journal article" date="2021" name="MBio">
        <title>A New Model Trypanosomatid, Novymonas esmeraldas: Genomic Perception of Its 'Candidatus Pandoraea novymonadis' Endosymbiont.</title>
        <authorList>
            <person name="Zakharova A."/>
            <person name="Saura A."/>
            <person name="Butenko A."/>
            <person name="Podesvova L."/>
            <person name="Warmusova S."/>
            <person name="Kostygov A.Y."/>
            <person name="Nenarokova A."/>
            <person name="Lukes J."/>
            <person name="Opperdoes F.R."/>
            <person name="Yurchenko V."/>
        </authorList>
    </citation>
    <scope>NUCLEOTIDE SEQUENCE [LARGE SCALE GENOMIC DNA]</scope>
    <source>
        <strain evidence="1 2">E262AT.01</strain>
    </source>
</reference>
<sequence length="189" mass="21066">MRCCALLRHGGERPLTAASLLQTVRSDPGMTTVYYANRYFGKENVMQLNHLLWSVLKRNGKVDIDRAGGAADAAPRWQPLFATPRKHIVRHHNADDEDLSLLRHAPPAAPVAQKTPTDNGAHDDAGSVDVELESAIVELVQAMPGMDILHYVMKLPESQQRSAPSVFRRLRKAQILVRELSPSGTYVWR</sequence>
<keyword evidence="2" id="KW-1185">Reference proteome</keyword>
<comment type="caution">
    <text evidence="1">The sequence shown here is derived from an EMBL/GenBank/DDBJ whole genome shotgun (WGS) entry which is preliminary data.</text>
</comment>
<gene>
    <name evidence="1" type="ORF">NESM_000301800</name>
</gene>
<dbReference type="Proteomes" id="UP001430356">
    <property type="component" value="Unassembled WGS sequence"/>
</dbReference>
<evidence type="ECO:0000313" key="2">
    <source>
        <dbReference type="Proteomes" id="UP001430356"/>
    </source>
</evidence>
<dbReference type="AlphaFoldDB" id="A0AAW0F8X9"/>
<accession>A0AAW0F8X9</accession>
<evidence type="ECO:0000313" key="1">
    <source>
        <dbReference type="EMBL" id="KAK7202299.1"/>
    </source>
</evidence>